<dbReference type="EMBL" id="CP042913">
    <property type="protein sequence ID" value="QEG36812.1"/>
    <property type="molecule type" value="Genomic_DNA"/>
</dbReference>
<evidence type="ECO:0000256" key="1">
    <source>
        <dbReference type="ARBA" id="ARBA00004613"/>
    </source>
</evidence>
<dbReference type="PROSITE" id="PS00018">
    <property type="entry name" value="EF_HAND_1"/>
    <property type="match status" value="1"/>
</dbReference>
<dbReference type="NCBIfam" id="NF033679">
    <property type="entry name" value="DNRLRE_dom"/>
    <property type="match status" value="1"/>
</dbReference>
<evidence type="ECO:0000256" key="3">
    <source>
        <dbReference type="ARBA" id="ARBA00022729"/>
    </source>
</evidence>
<feature type="compositionally biased region" description="Basic residues" evidence="6">
    <location>
        <begin position="1"/>
        <end position="15"/>
    </location>
</feature>
<gene>
    <name evidence="8" type="ORF">Pr1d_41480</name>
</gene>
<dbReference type="Proteomes" id="UP000323917">
    <property type="component" value="Chromosome"/>
</dbReference>
<evidence type="ECO:0000313" key="9">
    <source>
        <dbReference type="Proteomes" id="UP000323917"/>
    </source>
</evidence>
<dbReference type="InterPro" id="IPR055372">
    <property type="entry name" value="CBM96"/>
</dbReference>
<keyword evidence="2" id="KW-0964">Secreted</keyword>
<dbReference type="GO" id="GO:0016020">
    <property type="term" value="C:membrane"/>
    <property type="evidence" value="ECO:0007669"/>
    <property type="project" value="InterPro"/>
</dbReference>
<dbReference type="PANTHER" id="PTHR46682:SF1">
    <property type="entry name" value="ADHESION G-PROTEIN COUPLED RECEPTOR V1"/>
    <property type="match status" value="1"/>
</dbReference>
<keyword evidence="5" id="KW-0106">Calcium</keyword>
<feature type="domain" description="Calx-beta" evidence="7">
    <location>
        <begin position="222"/>
        <end position="323"/>
    </location>
</feature>
<evidence type="ECO:0000259" key="7">
    <source>
        <dbReference type="SMART" id="SM00237"/>
    </source>
</evidence>
<dbReference type="InterPro" id="IPR003644">
    <property type="entry name" value="Calx_beta"/>
</dbReference>
<feature type="domain" description="Calx-beta" evidence="7">
    <location>
        <begin position="932"/>
        <end position="1029"/>
    </location>
</feature>
<dbReference type="InterPro" id="IPR026919">
    <property type="entry name" value="ADGRV1"/>
</dbReference>
<dbReference type="GO" id="GO:0005576">
    <property type="term" value="C:extracellular region"/>
    <property type="evidence" value="ECO:0007669"/>
    <property type="project" value="UniProtKB-SubCell"/>
</dbReference>
<dbReference type="InterPro" id="IPR018247">
    <property type="entry name" value="EF_Hand_1_Ca_BS"/>
</dbReference>
<evidence type="ECO:0000256" key="4">
    <source>
        <dbReference type="ARBA" id="ARBA00022737"/>
    </source>
</evidence>
<dbReference type="Pfam" id="PF03160">
    <property type="entry name" value="Calx-beta"/>
    <property type="match status" value="3"/>
</dbReference>
<dbReference type="SMART" id="SM00237">
    <property type="entry name" value="Calx_beta"/>
    <property type="match status" value="3"/>
</dbReference>
<evidence type="ECO:0000256" key="5">
    <source>
        <dbReference type="ARBA" id="ARBA00022837"/>
    </source>
</evidence>
<dbReference type="KEGG" id="bgok:Pr1d_41480"/>
<dbReference type="Gene3D" id="2.60.40.2030">
    <property type="match status" value="3"/>
</dbReference>
<evidence type="ECO:0000313" key="8">
    <source>
        <dbReference type="EMBL" id="QEG36812.1"/>
    </source>
</evidence>
<comment type="subcellular location">
    <subcellularLocation>
        <location evidence="1">Secreted</location>
    </subcellularLocation>
</comment>
<protein>
    <submittedName>
        <fullName evidence="8">Calx-beta domain protein</fullName>
    </submittedName>
</protein>
<reference evidence="8 9" key="1">
    <citation type="submission" date="2019-08" db="EMBL/GenBank/DDBJ databases">
        <title>Deep-cultivation of Planctomycetes and their phenomic and genomic characterization uncovers novel biology.</title>
        <authorList>
            <person name="Wiegand S."/>
            <person name="Jogler M."/>
            <person name="Boedeker C."/>
            <person name="Pinto D."/>
            <person name="Vollmers J."/>
            <person name="Rivas-Marin E."/>
            <person name="Kohn T."/>
            <person name="Peeters S.H."/>
            <person name="Heuer A."/>
            <person name="Rast P."/>
            <person name="Oberbeckmann S."/>
            <person name="Bunk B."/>
            <person name="Jeske O."/>
            <person name="Meyerdierks A."/>
            <person name="Storesund J.E."/>
            <person name="Kallscheuer N."/>
            <person name="Luecker S."/>
            <person name="Lage O.M."/>
            <person name="Pohl T."/>
            <person name="Merkel B.J."/>
            <person name="Hornburger P."/>
            <person name="Mueller R.-W."/>
            <person name="Bruemmer F."/>
            <person name="Labrenz M."/>
            <person name="Spormann A.M."/>
            <person name="Op den Camp H."/>
            <person name="Overmann J."/>
            <person name="Amann R."/>
            <person name="Jetten M.S.M."/>
            <person name="Mascher T."/>
            <person name="Medema M.H."/>
            <person name="Devos D.P."/>
            <person name="Kaster A.-K."/>
            <person name="Ovreas L."/>
            <person name="Rohde M."/>
            <person name="Galperin M.Y."/>
            <person name="Jogler C."/>
        </authorList>
    </citation>
    <scope>NUCLEOTIDE SEQUENCE [LARGE SCALE GENOMIC DNA]</scope>
    <source>
        <strain evidence="8 9">Pr1d</strain>
    </source>
</reference>
<dbReference type="GO" id="GO:0004930">
    <property type="term" value="F:G protein-coupled receptor activity"/>
    <property type="evidence" value="ECO:0007669"/>
    <property type="project" value="InterPro"/>
</dbReference>
<evidence type="ECO:0000256" key="6">
    <source>
        <dbReference type="SAM" id="MobiDB-lite"/>
    </source>
</evidence>
<keyword evidence="4" id="KW-0677">Repeat</keyword>
<dbReference type="Pfam" id="PF24517">
    <property type="entry name" value="CBM96"/>
    <property type="match status" value="1"/>
</dbReference>
<keyword evidence="9" id="KW-1185">Reference proteome</keyword>
<name>A0A5B9QGT1_9BACT</name>
<organism evidence="8 9">
    <name type="scientific">Bythopirellula goksoeyrii</name>
    <dbReference type="NCBI Taxonomy" id="1400387"/>
    <lineage>
        <taxon>Bacteria</taxon>
        <taxon>Pseudomonadati</taxon>
        <taxon>Planctomycetota</taxon>
        <taxon>Planctomycetia</taxon>
        <taxon>Pirellulales</taxon>
        <taxon>Lacipirellulaceae</taxon>
        <taxon>Bythopirellula</taxon>
    </lineage>
</organism>
<dbReference type="OrthoDB" id="220328at2"/>
<dbReference type="InterPro" id="IPR038081">
    <property type="entry name" value="CalX-like_sf"/>
</dbReference>
<dbReference type="PANTHER" id="PTHR46682">
    <property type="entry name" value="ADHESION G-PROTEIN COUPLED RECEPTOR V1"/>
    <property type="match status" value="1"/>
</dbReference>
<feature type="region of interest" description="Disordered" evidence="6">
    <location>
        <begin position="1"/>
        <end position="29"/>
    </location>
</feature>
<evidence type="ECO:0000256" key="2">
    <source>
        <dbReference type="ARBA" id="ARBA00022525"/>
    </source>
</evidence>
<dbReference type="SUPFAM" id="SSF141072">
    <property type="entry name" value="CalX-like"/>
    <property type="match status" value="3"/>
</dbReference>
<sequence length="1570" mass="162569">MAKKNRSPFSRRRSQKSNSNYRNSKRTNHTFELLESRQMLSATSFQDGVGGYSNTEDTVLYSISPDSNFGSETSISPDQQDANGVRQGLLRFNDIIGSLAGQVPLGSTINSATLQVSVVNSSTAQVQMSLYRMLEDWSEGLSTWNSFGEIGGVQSSEGEATGVPPDAILFDPNTGVMSFDVTRSLQNWAAGQENLGWLLESTATDGWDFETSEAAVADRPKLTVDYTAPSGAGNIEFIETKLVQAEGNSGPTTAQVTISRLGGVAGEVSATYTVAAGTAGGGDFVANTDTVTFADGETRKTIDVVINGDTALEGNETITVTLSNATGGATIGTKSVATLTIADDDALINEVLANVSASDPQNIITDETNHEYIELIGTPGASLNGYYFVVFEGQEEETAGTTDQTGSGVADLVVDLSGQTFGANGLLVLRPTDWVYTSHPDTNEMIVTALDAVAGGLEDDSQTYALVRSSVPIVQGTDYDTVGEYVNATRESVDSPLGSVGVLDVGPFADGTAQMVDSVSVFNGGSDRDRAAVTPEIGLPGVHIHQPTGASDSGNVASDALSRREGNFIPNTIGAWFNGDILDTRVDDPVIEYLNGTTRISVVAPGGSVLTPGTTNTLRNVTVSSAVSSVDEAGGPMVTFTVTRTGDVSQAIDVQYTTVNGTAQAGADYVAQSGTLSFAINEDTKEVMVQVIDDGIAEGFETFSLQLTAVDTPFLITENIATVTINDADVLVATFQDGVNGYFGTDDSYVDGENQFAQLGLDSKVIVDDAAGDPDFGGAEGADIRPQQGLLKFEDVFGAGLGQVPVGAQVFGGFLTLNVTNNSSSSAGIELYRMLQNWDELASWIDPQGTLGNSIVNGITPDGIEATSVADSIVTFPGQAGKVQVPLNQATLQAWSTGSLDNFGWSIVSDSDSSWEFSSSDVSVVNLRPELTILYTAPSGAGEFALVEAKQEVNEGGIATVKVQRVGGSTGAASIDYSITTGTAQAGDISGATSGTLNFANGELFKTFQVQTVGDNTLETNETVNITLNNGAVAAGLGAATLTIRDNDASLTSPPVLVSEIVYNQPGNDGGAELFELTGTPGAALGSFYAVVIAGDIGADQGATDLVVDLGQYEVGANGTVLIGSQNNFAWDVPAGTTFIGLPELDVEFLGGNDNGTSTYALVYSPFTPLHTGRFDYDWNNNGGLELPVGAEIVDSIAIRDNSSTDSTYGGGANTLQTNPTSSYDAVSRLPGTTARNNAASWYGADLFGSNDALIYDDNFSTGLPSVGAAVTPGELNTGTDLQNPIATIDSVDTSSGVVIHFNGTVSQVLVGDGTSYEGPGVGPGISVTKTDGTQIPGVNPLPVVSGFGTSSLSLSFLGTGTIGGQLPAGTYNLNFIGDSVVANGRALDAAGTGSPSNTSIQISVASTGSSADFDGDGDVDGRDFLAWQRGFGKPAAVKADGDADNDMDVDGEDLTVWQGQYDTTPPLVAFSTASDEAEPAPEVATASFAFTGNAWVALPTALATAGVTDAVFEAEFSAVPSRSIETETIDAAFTSNVVDPLDSLSSEVEEESAFDDAFADWDELTFVAV</sequence>
<proteinExistence type="predicted"/>
<accession>A0A5B9QGT1</accession>
<keyword evidence="3" id="KW-0732">Signal</keyword>
<feature type="domain" description="Calx-beta" evidence="7">
    <location>
        <begin position="608"/>
        <end position="708"/>
    </location>
</feature>